<dbReference type="EMBL" id="JABFTP020000042">
    <property type="protein sequence ID" value="KAL3271389.1"/>
    <property type="molecule type" value="Genomic_DNA"/>
</dbReference>
<evidence type="ECO:0000256" key="3">
    <source>
        <dbReference type="ARBA" id="ARBA00023198"/>
    </source>
</evidence>
<organism evidence="6 7">
    <name type="scientific">Cryptolaemus montrouzieri</name>
    <dbReference type="NCBI Taxonomy" id="559131"/>
    <lineage>
        <taxon>Eukaryota</taxon>
        <taxon>Metazoa</taxon>
        <taxon>Ecdysozoa</taxon>
        <taxon>Arthropoda</taxon>
        <taxon>Hexapoda</taxon>
        <taxon>Insecta</taxon>
        <taxon>Pterygota</taxon>
        <taxon>Neoptera</taxon>
        <taxon>Endopterygota</taxon>
        <taxon>Coleoptera</taxon>
        <taxon>Polyphaga</taxon>
        <taxon>Cucujiformia</taxon>
        <taxon>Coccinelloidea</taxon>
        <taxon>Coccinellidae</taxon>
        <taxon>Scymninae</taxon>
        <taxon>Scymnini</taxon>
        <taxon>Cryptolaemus</taxon>
    </lineage>
</organism>
<dbReference type="SUPFAM" id="SSF52200">
    <property type="entry name" value="Toll/Interleukin receptor TIR domain"/>
    <property type="match status" value="1"/>
</dbReference>
<sequence>MEAQNNMEDPLQSSLSIRILRNKSTKLLSAMLNPPKVIHTSEGLPRNWKGLAELCSIESYLISNLEFNSDPTKEVLRLWQMKGEVASIKQLIGNLETLDRFDVIDDIRTLLVGDIEFHNQHPNGFLNQAPLDQDLDKYCLTVDDVANIDQNVQFVQYDAFVLFADDDIDFATEVVETMEKQYYLKFCVKDRDLVGGIFEHEAIIKLISKRCQKLIVILSPSFFASPLHTFFLNFTRAISLETRKIVPCLYKPCPNMPPEVTVYHMLDYTKPRPFWNFWDKLYESIKMKKAPPNASNRIALTLARREQQPRQPIFKTNSHRDTDSRLRTSNHTVKFNSLIDLSNPDVEQIMPDASLIPSTSANSLGTNYSEPEKKIKQKKSWYRILLPKYFKMYQNEHIKTNGEVGNNREKKKFWNIHKKRKAEVAT</sequence>
<feature type="domain" description="TIR" evidence="5">
    <location>
        <begin position="155"/>
        <end position="285"/>
    </location>
</feature>
<dbReference type="AlphaFoldDB" id="A0ABD2MYF3"/>
<feature type="domain" description="Death" evidence="4">
    <location>
        <begin position="47"/>
        <end position="111"/>
    </location>
</feature>
<comment type="subcellular location">
    <subcellularLocation>
        <location evidence="1">Cytoplasm</location>
    </subcellularLocation>
</comment>
<keyword evidence="7" id="KW-1185">Reference proteome</keyword>
<dbReference type="PANTHER" id="PTHR15079:SF3">
    <property type="entry name" value="MYELOID DIFFERENTIATION PRIMARY RESPONSE PROTEIN MYD88"/>
    <property type="match status" value="1"/>
</dbReference>
<accession>A0ABD2MYF3</accession>
<evidence type="ECO:0000259" key="5">
    <source>
        <dbReference type="PROSITE" id="PS50104"/>
    </source>
</evidence>
<evidence type="ECO:0000256" key="1">
    <source>
        <dbReference type="ARBA" id="ARBA00004496"/>
    </source>
</evidence>
<dbReference type="Gene3D" id="3.40.50.10140">
    <property type="entry name" value="Toll/interleukin-1 receptor homology (TIR) domain"/>
    <property type="match status" value="1"/>
</dbReference>
<evidence type="ECO:0000259" key="4">
    <source>
        <dbReference type="PROSITE" id="PS50017"/>
    </source>
</evidence>
<dbReference type="InterPro" id="IPR017281">
    <property type="entry name" value="Myelin_different_resp_MyD88"/>
</dbReference>
<dbReference type="InterPro" id="IPR000157">
    <property type="entry name" value="TIR_dom"/>
</dbReference>
<dbReference type="InterPro" id="IPR011029">
    <property type="entry name" value="DEATH-like_dom_sf"/>
</dbReference>
<dbReference type="SMART" id="SM00255">
    <property type="entry name" value="TIR"/>
    <property type="match status" value="1"/>
</dbReference>
<name>A0ABD2MYF3_9CUCU</name>
<evidence type="ECO:0000313" key="6">
    <source>
        <dbReference type="EMBL" id="KAL3271389.1"/>
    </source>
</evidence>
<dbReference type="PANTHER" id="PTHR15079">
    <property type="entry name" value="MYD88"/>
    <property type="match status" value="1"/>
</dbReference>
<dbReference type="Pfam" id="PF00531">
    <property type="entry name" value="Death"/>
    <property type="match status" value="1"/>
</dbReference>
<evidence type="ECO:0000313" key="7">
    <source>
        <dbReference type="Proteomes" id="UP001516400"/>
    </source>
</evidence>
<dbReference type="GO" id="GO:0005737">
    <property type="term" value="C:cytoplasm"/>
    <property type="evidence" value="ECO:0007669"/>
    <property type="project" value="UniProtKB-SubCell"/>
</dbReference>
<gene>
    <name evidence="6" type="ORF">HHI36_021873</name>
</gene>
<comment type="caution">
    <text evidence="6">The sequence shown here is derived from an EMBL/GenBank/DDBJ whole genome shotgun (WGS) entry which is preliminary data.</text>
</comment>
<protein>
    <recommendedName>
        <fullName evidence="8">Myeloid differentiation primary response protein MyD88</fullName>
    </recommendedName>
</protein>
<dbReference type="SUPFAM" id="SSF47986">
    <property type="entry name" value="DEATH domain"/>
    <property type="match status" value="1"/>
</dbReference>
<keyword evidence="2" id="KW-0963">Cytoplasm</keyword>
<dbReference type="PROSITE" id="PS50104">
    <property type="entry name" value="TIR"/>
    <property type="match status" value="1"/>
</dbReference>
<proteinExistence type="predicted"/>
<evidence type="ECO:0008006" key="8">
    <source>
        <dbReference type="Google" id="ProtNLM"/>
    </source>
</evidence>
<dbReference type="Gene3D" id="1.10.533.10">
    <property type="entry name" value="Death Domain, Fas"/>
    <property type="match status" value="1"/>
</dbReference>
<dbReference type="InterPro" id="IPR035897">
    <property type="entry name" value="Toll_tir_struct_dom_sf"/>
</dbReference>
<evidence type="ECO:0000256" key="2">
    <source>
        <dbReference type="ARBA" id="ARBA00022490"/>
    </source>
</evidence>
<dbReference type="PROSITE" id="PS50017">
    <property type="entry name" value="DEATH_DOMAIN"/>
    <property type="match status" value="1"/>
</dbReference>
<dbReference type="Proteomes" id="UP001516400">
    <property type="component" value="Unassembled WGS sequence"/>
</dbReference>
<dbReference type="InterPro" id="IPR000488">
    <property type="entry name" value="Death_dom"/>
</dbReference>
<keyword evidence="3" id="KW-0395">Inflammatory response</keyword>
<reference evidence="6 7" key="1">
    <citation type="journal article" date="2021" name="BMC Biol.">
        <title>Horizontally acquired antibacterial genes associated with adaptive radiation of ladybird beetles.</title>
        <authorList>
            <person name="Li H.S."/>
            <person name="Tang X.F."/>
            <person name="Huang Y.H."/>
            <person name="Xu Z.Y."/>
            <person name="Chen M.L."/>
            <person name="Du X.Y."/>
            <person name="Qiu B.Y."/>
            <person name="Chen P.T."/>
            <person name="Zhang W."/>
            <person name="Slipinski A."/>
            <person name="Escalona H.E."/>
            <person name="Waterhouse R.M."/>
            <person name="Zwick A."/>
            <person name="Pang H."/>
        </authorList>
    </citation>
    <scope>NUCLEOTIDE SEQUENCE [LARGE SCALE GENOMIC DNA]</scope>
    <source>
        <strain evidence="6">SYSU2018</strain>
    </source>
</reference>